<dbReference type="GO" id="GO:0016787">
    <property type="term" value="F:hydrolase activity"/>
    <property type="evidence" value="ECO:0007669"/>
    <property type="project" value="UniProtKB-KW"/>
</dbReference>
<dbReference type="Pfam" id="PF00545">
    <property type="entry name" value="Ribonuclease"/>
    <property type="match status" value="1"/>
</dbReference>
<organism evidence="3 4">
    <name type="scientific">Roseateles oligotrophus</name>
    <dbReference type="NCBI Taxonomy" id="1769250"/>
    <lineage>
        <taxon>Bacteria</taxon>
        <taxon>Pseudomonadati</taxon>
        <taxon>Pseudomonadota</taxon>
        <taxon>Betaproteobacteria</taxon>
        <taxon>Burkholderiales</taxon>
        <taxon>Sphaerotilaceae</taxon>
        <taxon>Roseateles</taxon>
    </lineage>
</organism>
<dbReference type="EMBL" id="JACHLP010000002">
    <property type="protein sequence ID" value="MBB4842828.1"/>
    <property type="molecule type" value="Genomic_DNA"/>
</dbReference>
<keyword evidence="4" id="KW-1185">Reference proteome</keyword>
<dbReference type="GO" id="GO:0003723">
    <property type="term" value="F:RNA binding"/>
    <property type="evidence" value="ECO:0007669"/>
    <property type="project" value="InterPro"/>
</dbReference>
<dbReference type="CDD" id="cd00607">
    <property type="entry name" value="RNase_Sa"/>
    <property type="match status" value="1"/>
</dbReference>
<keyword evidence="3" id="KW-0456">Lyase</keyword>
<protein>
    <submittedName>
        <fullName evidence="3">Ribonuclease T1</fullName>
        <ecNumber evidence="3">4.6.1.24</ecNumber>
    </submittedName>
</protein>
<dbReference type="EC" id="4.6.1.24" evidence="3"/>
<dbReference type="GO" id="GO:0046589">
    <property type="term" value="F:ribonuclease T1 activity"/>
    <property type="evidence" value="ECO:0007669"/>
    <property type="project" value="UniProtKB-EC"/>
</dbReference>
<evidence type="ECO:0000313" key="3">
    <source>
        <dbReference type="EMBL" id="MBB4842828.1"/>
    </source>
</evidence>
<dbReference type="SUPFAM" id="SSF53933">
    <property type="entry name" value="Microbial ribonucleases"/>
    <property type="match status" value="1"/>
</dbReference>
<reference evidence="3 4" key="1">
    <citation type="submission" date="2020-08" db="EMBL/GenBank/DDBJ databases">
        <title>Functional genomics of gut bacteria from endangered species of beetles.</title>
        <authorList>
            <person name="Carlos-Shanley C."/>
        </authorList>
    </citation>
    <scope>NUCLEOTIDE SEQUENCE [LARGE SCALE GENOMIC DNA]</scope>
    <source>
        <strain evidence="3 4">S00239</strain>
    </source>
</reference>
<name>A0A840L9G0_9BURK</name>
<dbReference type="InterPro" id="IPR000026">
    <property type="entry name" value="N1-like"/>
</dbReference>
<comment type="caution">
    <text evidence="3">The sequence shown here is derived from an EMBL/GenBank/DDBJ whole genome shotgun (WGS) entry which is preliminary data.</text>
</comment>
<gene>
    <name evidence="3" type="ORF">HNP55_001343</name>
</gene>
<keyword evidence="2" id="KW-0378">Hydrolase</keyword>
<dbReference type="Proteomes" id="UP000562027">
    <property type="component" value="Unassembled WGS sequence"/>
</dbReference>
<dbReference type="InterPro" id="IPR016191">
    <property type="entry name" value="Ribonuclease/ribotoxin"/>
</dbReference>
<dbReference type="AlphaFoldDB" id="A0A840L9G0"/>
<accession>A0A840L9G0</accession>
<sequence length="147" mass="16217">MSLLSGPLSWPLSFPTWRQLKCQSVLAAVCVVATTLGTPVQARESIEKVVTLEAVALSALPREAQKTHRLVLAGGPFPYEKDGVVFGNRERILPRKTRGYYHEYTVPTPGARNRGAKRLVCGGKAPTSPDVCYYSDDHYASFRQIQP</sequence>
<keyword evidence="1" id="KW-0540">Nuclease</keyword>
<proteinExistence type="predicted"/>
<evidence type="ECO:0000256" key="1">
    <source>
        <dbReference type="ARBA" id="ARBA00022722"/>
    </source>
</evidence>
<evidence type="ECO:0000256" key="2">
    <source>
        <dbReference type="ARBA" id="ARBA00022801"/>
    </source>
</evidence>
<dbReference type="Gene3D" id="3.10.450.30">
    <property type="entry name" value="Microbial ribonucleases"/>
    <property type="match status" value="1"/>
</dbReference>
<evidence type="ECO:0000313" key="4">
    <source>
        <dbReference type="Proteomes" id="UP000562027"/>
    </source>
</evidence>